<gene>
    <name evidence="3" type="ORF">VFDL14_14395</name>
</gene>
<dbReference type="InterPro" id="IPR036282">
    <property type="entry name" value="Glutathione-S-Trfase_C_sf"/>
</dbReference>
<dbReference type="Gene3D" id="3.40.30.10">
    <property type="entry name" value="Glutaredoxin"/>
    <property type="match status" value="1"/>
</dbReference>
<accession>A0A066UYM5</accession>
<dbReference type="GO" id="GO:0006749">
    <property type="term" value="P:glutathione metabolic process"/>
    <property type="evidence" value="ECO:0007669"/>
    <property type="project" value="TreeGrafter"/>
</dbReference>
<evidence type="ECO:0000313" key="3">
    <source>
        <dbReference type="EMBL" id="KDN29368.1"/>
    </source>
</evidence>
<dbReference type="PANTHER" id="PTHR42673:SF21">
    <property type="entry name" value="GLUTATHIONE S-TRANSFERASE YFCF"/>
    <property type="match status" value="1"/>
</dbReference>
<dbReference type="SFLD" id="SFLDS00019">
    <property type="entry name" value="Glutathione_Transferase_(cytos"/>
    <property type="match status" value="1"/>
</dbReference>
<dbReference type="GO" id="GO:0016034">
    <property type="term" value="F:maleylacetoacetate isomerase activity"/>
    <property type="evidence" value="ECO:0007669"/>
    <property type="project" value="TreeGrafter"/>
</dbReference>
<dbReference type="InterPro" id="IPR010987">
    <property type="entry name" value="Glutathione-S-Trfase_C-like"/>
</dbReference>
<dbReference type="InterPro" id="IPR004045">
    <property type="entry name" value="Glutathione_S-Trfase_N"/>
</dbReference>
<reference evidence="3 4" key="1">
    <citation type="submission" date="2014-02" db="EMBL/GenBank/DDBJ databases">
        <title>Vibrio fortis Dalian14 Genome Sequencing.</title>
        <authorList>
            <person name="Wang Y."/>
            <person name="Song L."/>
            <person name="Liu G."/>
            <person name="Ding J."/>
        </authorList>
    </citation>
    <scope>NUCLEOTIDE SEQUENCE [LARGE SCALE GENOMIC DNA]</scope>
    <source>
        <strain evidence="3 4">Dalian14</strain>
    </source>
</reference>
<dbReference type="EMBL" id="JFFR01000009">
    <property type="protein sequence ID" value="KDN29368.1"/>
    <property type="molecule type" value="Genomic_DNA"/>
</dbReference>
<sequence>MDLVLYSAAGSNSSERVEWALNYKGISYNRVEVTSQELQTSYLVINPFGYVPSLSVDGVVLSESMAIIEYVEEAFDGRTLLGNEPLVRASVRRVCEFVNSTIHSPQNRTVLRFLRPELVEDSKRALRGEWITRGLDKLRPSICLDSRFAIGRQFTLADIFIASIYKKALQHGSAPISFYDSHLNNLRGIERIASSEPTRLD</sequence>
<feature type="domain" description="GST N-terminal" evidence="1">
    <location>
        <begin position="1"/>
        <end position="79"/>
    </location>
</feature>
<dbReference type="SUPFAM" id="SSF52833">
    <property type="entry name" value="Thioredoxin-like"/>
    <property type="match status" value="1"/>
</dbReference>
<dbReference type="RefSeq" id="WP_032550308.1">
    <property type="nucleotide sequence ID" value="NZ_JFFR01000009.1"/>
</dbReference>
<keyword evidence="3" id="KW-0808">Transferase</keyword>
<name>A0A066UYM5_9VIBR</name>
<dbReference type="GO" id="GO:0004364">
    <property type="term" value="F:glutathione transferase activity"/>
    <property type="evidence" value="ECO:0007669"/>
    <property type="project" value="TreeGrafter"/>
</dbReference>
<dbReference type="Proteomes" id="UP000027219">
    <property type="component" value="Unassembled WGS sequence"/>
</dbReference>
<evidence type="ECO:0000313" key="4">
    <source>
        <dbReference type="Proteomes" id="UP000027219"/>
    </source>
</evidence>
<dbReference type="SUPFAM" id="SSF47616">
    <property type="entry name" value="GST C-terminal domain-like"/>
    <property type="match status" value="1"/>
</dbReference>
<dbReference type="GO" id="GO:0006559">
    <property type="term" value="P:L-phenylalanine catabolic process"/>
    <property type="evidence" value="ECO:0007669"/>
    <property type="project" value="TreeGrafter"/>
</dbReference>
<evidence type="ECO:0000259" key="2">
    <source>
        <dbReference type="PROSITE" id="PS50405"/>
    </source>
</evidence>
<feature type="domain" description="GST C-terminal" evidence="2">
    <location>
        <begin position="84"/>
        <end position="201"/>
    </location>
</feature>
<dbReference type="OrthoDB" id="509852at2"/>
<dbReference type="SFLD" id="SFLDG00358">
    <property type="entry name" value="Main_(cytGST)"/>
    <property type="match status" value="1"/>
</dbReference>
<dbReference type="PROSITE" id="PS50405">
    <property type="entry name" value="GST_CTER"/>
    <property type="match status" value="1"/>
</dbReference>
<dbReference type="STRING" id="212667.VFDL14_14395"/>
<proteinExistence type="predicted"/>
<protein>
    <submittedName>
        <fullName evidence="3">Glutathione S-transferase</fullName>
    </submittedName>
</protein>
<dbReference type="InterPro" id="IPR040079">
    <property type="entry name" value="Glutathione_S-Trfase"/>
</dbReference>
<keyword evidence="4" id="KW-1185">Reference proteome</keyword>
<dbReference type="InterPro" id="IPR036249">
    <property type="entry name" value="Thioredoxin-like_sf"/>
</dbReference>
<dbReference type="PROSITE" id="PS50404">
    <property type="entry name" value="GST_NTER"/>
    <property type="match status" value="1"/>
</dbReference>
<dbReference type="Gene3D" id="1.20.1050.10">
    <property type="match status" value="1"/>
</dbReference>
<evidence type="ECO:0000259" key="1">
    <source>
        <dbReference type="PROSITE" id="PS50404"/>
    </source>
</evidence>
<comment type="caution">
    <text evidence="3">The sequence shown here is derived from an EMBL/GenBank/DDBJ whole genome shotgun (WGS) entry which is preliminary data.</text>
</comment>
<organism evidence="3 4">
    <name type="scientific">Vibrio fortis</name>
    <dbReference type="NCBI Taxonomy" id="212667"/>
    <lineage>
        <taxon>Bacteria</taxon>
        <taxon>Pseudomonadati</taxon>
        <taxon>Pseudomonadota</taxon>
        <taxon>Gammaproteobacteria</taxon>
        <taxon>Vibrionales</taxon>
        <taxon>Vibrionaceae</taxon>
        <taxon>Vibrio</taxon>
    </lineage>
</organism>
<dbReference type="PANTHER" id="PTHR42673">
    <property type="entry name" value="MALEYLACETOACETATE ISOMERASE"/>
    <property type="match status" value="1"/>
</dbReference>
<dbReference type="AlphaFoldDB" id="A0A066UYM5"/>
<dbReference type="Pfam" id="PF13417">
    <property type="entry name" value="GST_N_3"/>
    <property type="match status" value="1"/>
</dbReference>